<keyword evidence="1" id="KW-0479">Metal-binding</keyword>
<organism evidence="3 4">
    <name type="scientific">Polypedilum vanderplanki</name>
    <name type="common">Sleeping chironomid midge</name>
    <dbReference type="NCBI Taxonomy" id="319348"/>
    <lineage>
        <taxon>Eukaryota</taxon>
        <taxon>Metazoa</taxon>
        <taxon>Ecdysozoa</taxon>
        <taxon>Arthropoda</taxon>
        <taxon>Hexapoda</taxon>
        <taxon>Insecta</taxon>
        <taxon>Pterygota</taxon>
        <taxon>Neoptera</taxon>
        <taxon>Endopterygota</taxon>
        <taxon>Diptera</taxon>
        <taxon>Nematocera</taxon>
        <taxon>Chironomoidea</taxon>
        <taxon>Chironomidae</taxon>
        <taxon>Chironominae</taxon>
        <taxon>Polypedilum</taxon>
        <taxon>Polypedilum</taxon>
    </lineage>
</organism>
<evidence type="ECO:0000313" key="4">
    <source>
        <dbReference type="Proteomes" id="UP001107558"/>
    </source>
</evidence>
<keyword evidence="1" id="KW-0863">Zinc-finger</keyword>
<feature type="domain" description="C2H2-type" evidence="2">
    <location>
        <begin position="209"/>
        <end position="237"/>
    </location>
</feature>
<evidence type="ECO:0000259" key="2">
    <source>
        <dbReference type="PROSITE" id="PS50157"/>
    </source>
</evidence>
<evidence type="ECO:0000256" key="1">
    <source>
        <dbReference type="PROSITE-ProRule" id="PRU00042"/>
    </source>
</evidence>
<sequence>MTFECKLCLNQVKYDVLASIGVIKCGEKDFYEILGDVCSVDRNTINITHACQSCVNSVISSYEFKENLKKNLNFTENSLMNEIKTFIAESDEQISAINFDQCLVLTPSSKKNDMILMKHFQTNLREPKVSIQRLDITIIETEDEESDNDFEIVPIKMEPDVEINYDSGFSTDTSSKWLLDDLTSKEKQYVSENIKVSKRKSSLTLNRTATCKICDKTFKSRQRTATHIKRDHLLKRGTKLQQWIRQKVHEGRINEDGRKYKCVICANSETMIYFDKALYLRNHLDEHRKSSNFKIVLEDEAEAPHDASNKNYDHPYGFLVS</sequence>
<keyword evidence="1" id="KW-0862">Zinc</keyword>
<accession>A0A9J6BRV3</accession>
<dbReference type="PROSITE" id="PS50157">
    <property type="entry name" value="ZINC_FINGER_C2H2_2"/>
    <property type="match status" value="1"/>
</dbReference>
<dbReference type="GO" id="GO:0008270">
    <property type="term" value="F:zinc ion binding"/>
    <property type="evidence" value="ECO:0007669"/>
    <property type="project" value="UniProtKB-KW"/>
</dbReference>
<dbReference type="EMBL" id="JADBJN010000003">
    <property type="protein sequence ID" value="KAG5672432.1"/>
    <property type="molecule type" value="Genomic_DNA"/>
</dbReference>
<reference evidence="3" key="1">
    <citation type="submission" date="2021-03" db="EMBL/GenBank/DDBJ databases">
        <title>Chromosome level genome of the anhydrobiotic midge Polypedilum vanderplanki.</title>
        <authorList>
            <person name="Yoshida Y."/>
            <person name="Kikawada T."/>
            <person name="Gusev O."/>
        </authorList>
    </citation>
    <scope>NUCLEOTIDE SEQUENCE</scope>
    <source>
        <strain evidence="3">NIAS01</strain>
        <tissue evidence="3">Whole body or cell culture</tissue>
    </source>
</reference>
<dbReference type="AlphaFoldDB" id="A0A9J6BRV3"/>
<gene>
    <name evidence="3" type="ORF">PVAND_002560</name>
</gene>
<dbReference type="SMART" id="SM00355">
    <property type="entry name" value="ZnF_C2H2"/>
    <property type="match status" value="2"/>
</dbReference>
<dbReference type="Gene3D" id="3.30.160.60">
    <property type="entry name" value="Classic Zinc Finger"/>
    <property type="match status" value="1"/>
</dbReference>
<dbReference type="Proteomes" id="UP001107558">
    <property type="component" value="Chromosome 3"/>
</dbReference>
<name>A0A9J6BRV3_POLVA</name>
<comment type="caution">
    <text evidence="3">The sequence shown here is derived from an EMBL/GenBank/DDBJ whole genome shotgun (WGS) entry which is preliminary data.</text>
</comment>
<evidence type="ECO:0000313" key="3">
    <source>
        <dbReference type="EMBL" id="KAG5672432.1"/>
    </source>
</evidence>
<keyword evidence="4" id="KW-1185">Reference proteome</keyword>
<protein>
    <recommendedName>
        <fullName evidence="2">C2H2-type domain-containing protein</fullName>
    </recommendedName>
</protein>
<dbReference type="PROSITE" id="PS00028">
    <property type="entry name" value="ZINC_FINGER_C2H2_1"/>
    <property type="match status" value="1"/>
</dbReference>
<proteinExistence type="predicted"/>
<dbReference type="InterPro" id="IPR013087">
    <property type="entry name" value="Znf_C2H2_type"/>
</dbReference>